<evidence type="ECO:0000256" key="1">
    <source>
        <dbReference type="ARBA" id="ARBA00004651"/>
    </source>
</evidence>
<keyword evidence="2" id="KW-0813">Transport</keyword>
<dbReference type="EMBL" id="SHKY01000001">
    <property type="protein sequence ID" value="RZU50942.1"/>
    <property type="molecule type" value="Genomic_DNA"/>
</dbReference>
<comment type="subcellular location">
    <subcellularLocation>
        <location evidence="1">Cell membrane</location>
        <topology evidence="1">Multi-pass membrane protein</topology>
    </subcellularLocation>
</comment>
<feature type="transmembrane region" description="Helical" evidence="7">
    <location>
        <begin position="216"/>
        <end position="239"/>
    </location>
</feature>
<feature type="transmembrane region" description="Helical" evidence="7">
    <location>
        <begin position="51"/>
        <end position="73"/>
    </location>
</feature>
<keyword evidence="5 7" id="KW-1133">Transmembrane helix</keyword>
<feature type="transmembrane region" description="Helical" evidence="7">
    <location>
        <begin position="283"/>
        <end position="301"/>
    </location>
</feature>
<dbReference type="PANTHER" id="PTHR23517">
    <property type="entry name" value="RESISTANCE PROTEIN MDTM, PUTATIVE-RELATED-RELATED"/>
    <property type="match status" value="1"/>
</dbReference>
<protein>
    <submittedName>
        <fullName evidence="9">Putative MFS family arabinose efflux permease</fullName>
    </submittedName>
</protein>
<sequence>MRTLAHRLLPPSGPLRAYSLISLLDAVGTGVFMTGSAAYFVFYIGLRPAQVGVGLTVAGLIGLLTSVPAGMLGDRFGHRRLLVALNVVRAACFVAYMLVGSFPAFLVVVTVVALAECAEPPNRRAYLSAISTKESRVKANAYNRTVWNIGFAVGSALTGVVLAHQHRSWFAALALANAVSYVLAAVVLTRLPAVPAETRAAAAPASGGRALRDGRFMTAAGLAGVLYMNAQLVLVGVPLWVLQRTDAPRPIISVLLISNTVLVVLLQVAASKGADTARGAARMAARAGVALFCGCLLFGLTAGRSTVVAVALLLAAMAIITLGEIWCSAATWGISYELAGDERQGEYLGAWSLAVQAMQALGPVLFAAPLIHFGLLGWAVVGALFLTAGVLLIPATAWAHERRPALSTATTAESATV</sequence>
<evidence type="ECO:0000256" key="2">
    <source>
        <dbReference type="ARBA" id="ARBA00022448"/>
    </source>
</evidence>
<keyword evidence="6 7" id="KW-0472">Membrane</keyword>
<evidence type="ECO:0000313" key="9">
    <source>
        <dbReference type="EMBL" id="RZU50942.1"/>
    </source>
</evidence>
<evidence type="ECO:0000259" key="8">
    <source>
        <dbReference type="PROSITE" id="PS50850"/>
    </source>
</evidence>
<dbReference type="OrthoDB" id="3865324at2"/>
<dbReference type="AlphaFoldDB" id="A0A4Q7ZJA3"/>
<keyword evidence="10" id="KW-1185">Reference proteome</keyword>
<evidence type="ECO:0000256" key="3">
    <source>
        <dbReference type="ARBA" id="ARBA00022475"/>
    </source>
</evidence>
<feature type="domain" description="Major facilitator superfamily (MFS) profile" evidence="8">
    <location>
        <begin position="14"/>
        <end position="400"/>
    </location>
</feature>
<feature type="transmembrane region" description="Helical" evidence="7">
    <location>
        <begin position="377"/>
        <end position="399"/>
    </location>
</feature>
<feature type="transmembrane region" description="Helical" evidence="7">
    <location>
        <begin position="145"/>
        <end position="163"/>
    </location>
</feature>
<dbReference type="InterPro" id="IPR020846">
    <property type="entry name" value="MFS_dom"/>
</dbReference>
<feature type="transmembrane region" description="Helical" evidence="7">
    <location>
        <begin position="93"/>
        <end position="115"/>
    </location>
</feature>
<reference evidence="9 10" key="1">
    <citation type="submission" date="2019-02" db="EMBL/GenBank/DDBJ databases">
        <title>Sequencing the genomes of 1000 actinobacteria strains.</title>
        <authorList>
            <person name="Klenk H.-P."/>
        </authorList>
    </citation>
    <scope>NUCLEOTIDE SEQUENCE [LARGE SCALE GENOMIC DNA]</scope>
    <source>
        <strain evidence="9 10">DSM 45162</strain>
    </source>
</reference>
<dbReference type="InterPro" id="IPR011701">
    <property type="entry name" value="MFS"/>
</dbReference>
<feature type="transmembrane region" description="Helical" evidence="7">
    <location>
        <begin position="307"/>
        <end position="327"/>
    </location>
</feature>
<keyword evidence="3" id="KW-1003">Cell membrane</keyword>
<name>A0A4Q7ZJA3_9ACTN</name>
<dbReference type="SUPFAM" id="SSF103473">
    <property type="entry name" value="MFS general substrate transporter"/>
    <property type="match status" value="1"/>
</dbReference>
<evidence type="ECO:0000256" key="7">
    <source>
        <dbReference type="SAM" id="Phobius"/>
    </source>
</evidence>
<proteinExistence type="predicted"/>
<evidence type="ECO:0000256" key="5">
    <source>
        <dbReference type="ARBA" id="ARBA00022989"/>
    </source>
</evidence>
<evidence type="ECO:0000256" key="4">
    <source>
        <dbReference type="ARBA" id="ARBA00022692"/>
    </source>
</evidence>
<dbReference type="GO" id="GO:0005886">
    <property type="term" value="C:plasma membrane"/>
    <property type="evidence" value="ECO:0007669"/>
    <property type="project" value="UniProtKB-SubCell"/>
</dbReference>
<dbReference type="RefSeq" id="WP_130509790.1">
    <property type="nucleotide sequence ID" value="NZ_SHKY01000001.1"/>
</dbReference>
<dbReference type="PROSITE" id="PS50850">
    <property type="entry name" value="MFS"/>
    <property type="match status" value="1"/>
</dbReference>
<dbReference type="InterPro" id="IPR036259">
    <property type="entry name" value="MFS_trans_sf"/>
</dbReference>
<organism evidence="9 10">
    <name type="scientific">Krasilnikovia cinnamomea</name>
    <dbReference type="NCBI Taxonomy" id="349313"/>
    <lineage>
        <taxon>Bacteria</taxon>
        <taxon>Bacillati</taxon>
        <taxon>Actinomycetota</taxon>
        <taxon>Actinomycetes</taxon>
        <taxon>Micromonosporales</taxon>
        <taxon>Micromonosporaceae</taxon>
        <taxon>Krasilnikovia</taxon>
    </lineage>
</organism>
<dbReference type="Proteomes" id="UP000292564">
    <property type="component" value="Unassembled WGS sequence"/>
</dbReference>
<dbReference type="PANTHER" id="PTHR23517:SF2">
    <property type="entry name" value="MULTIDRUG RESISTANCE PROTEIN MDTH"/>
    <property type="match status" value="1"/>
</dbReference>
<gene>
    <name evidence="9" type="ORF">EV385_2734</name>
</gene>
<feature type="transmembrane region" description="Helical" evidence="7">
    <location>
        <begin position="348"/>
        <end position="371"/>
    </location>
</feature>
<dbReference type="Pfam" id="PF07690">
    <property type="entry name" value="MFS_1"/>
    <property type="match status" value="1"/>
</dbReference>
<feature type="transmembrane region" description="Helical" evidence="7">
    <location>
        <begin position="251"/>
        <end position="271"/>
    </location>
</feature>
<dbReference type="InterPro" id="IPR050171">
    <property type="entry name" value="MFS_Transporters"/>
</dbReference>
<feature type="transmembrane region" description="Helical" evidence="7">
    <location>
        <begin position="169"/>
        <end position="189"/>
    </location>
</feature>
<dbReference type="Gene3D" id="1.20.1250.20">
    <property type="entry name" value="MFS general substrate transporter like domains"/>
    <property type="match status" value="1"/>
</dbReference>
<dbReference type="GO" id="GO:0022857">
    <property type="term" value="F:transmembrane transporter activity"/>
    <property type="evidence" value="ECO:0007669"/>
    <property type="project" value="InterPro"/>
</dbReference>
<evidence type="ECO:0000313" key="10">
    <source>
        <dbReference type="Proteomes" id="UP000292564"/>
    </source>
</evidence>
<keyword evidence="4 7" id="KW-0812">Transmembrane</keyword>
<feature type="transmembrane region" description="Helical" evidence="7">
    <location>
        <begin position="20"/>
        <end position="44"/>
    </location>
</feature>
<evidence type="ECO:0000256" key="6">
    <source>
        <dbReference type="ARBA" id="ARBA00023136"/>
    </source>
</evidence>
<accession>A0A4Q7ZJA3</accession>
<comment type="caution">
    <text evidence="9">The sequence shown here is derived from an EMBL/GenBank/DDBJ whole genome shotgun (WGS) entry which is preliminary data.</text>
</comment>